<evidence type="ECO:0000256" key="1">
    <source>
        <dbReference type="SAM" id="MobiDB-lite"/>
    </source>
</evidence>
<evidence type="ECO:0000313" key="2">
    <source>
        <dbReference type="EMBL" id="KAF7995056.1"/>
    </source>
</evidence>
<feature type="region of interest" description="Disordered" evidence="1">
    <location>
        <begin position="27"/>
        <end position="53"/>
    </location>
</feature>
<organism evidence="2 3">
    <name type="scientific">Aphidius gifuensis</name>
    <name type="common">Parasitoid wasp</name>
    <dbReference type="NCBI Taxonomy" id="684658"/>
    <lineage>
        <taxon>Eukaryota</taxon>
        <taxon>Metazoa</taxon>
        <taxon>Ecdysozoa</taxon>
        <taxon>Arthropoda</taxon>
        <taxon>Hexapoda</taxon>
        <taxon>Insecta</taxon>
        <taxon>Pterygota</taxon>
        <taxon>Neoptera</taxon>
        <taxon>Endopterygota</taxon>
        <taxon>Hymenoptera</taxon>
        <taxon>Apocrita</taxon>
        <taxon>Ichneumonoidea</taxon>
        <taxon>Braconidae</taxon>
        <taxon>Aphidiinae</taxon>
        <taxon>Aphidius</taxon>
    </lineage>
</organism>
<sequence length="354" mass="40846">MEIVSLKRKCSTRARVGKHRTLKKLRESFLHGNDEDNTNKSSDDRSTMSNSCEYISDNSDNQNIVSELIKLEPHINLDFLSEDGTFTNQGDYYDTSFDKQTLQSTSNKQLNSTKYIELKKWAIDHKIAEDALQELIDILRPIMPDIPKTVEEFLSEKINREPENEKNPVIMNGNEFQAIMEKLTSMQGDIREISNNQRNLEHLVRSNHFLISSESDQSFSDKYEVELPIKDVEKLFSFEALLAKNTQCRKDFQASLSFLLEDRLSRSSLGIIRKFMHRDVILKCTAVKQMEGKFVMRLDIPTFWHSIVDILMKYHKVAEKEVHAALGTVLTNAKDWDGNRAQRDKSSSGKSLQC</sequence>
<proteinExistence type="predicted"/>
<dbReference type="OrthoDB" id="7697863at2759"/>
<accession>A0A834Y1X2</accession>
<keyword evidence="3" id="KW-1185">Reference proteome</keyword>
<dbReference type="AlphaFoldDB" id="A0A834Y1X2"/>
<comment type="caution">
    <text evidence="2">The sequence shown here is derived from an EMBL/GenBank/DDBJ whole genome shotgun (WGS) entry which is preliminary data.</text>
</comment>
<evidence type="ECO:0000313" key="3">
    <source>
        <dbReference type="Proteomes" id="UP000639338"/>
    </source>
</evidence>
<gene>
    <name evidence="2" type="ORF">HCN44_004528</name>
</gene>
<dbReference type="EMBL" id="JACMRX010000002">
    <property type="protein sequence ID" value="KAF7995056.1"/>
    <property type="molecule type" value="Genomic_DNA"/>
</dbReference>
<dbReference type="Proteomes" id="UP000639338">
    <property type="component" value="Unassembled WGS sequence"/>
</dbReference>
<protein>
    <submittedName>
        <fullName evidence="2">Uncharacterized protein</fullName>
    </submittedName>
</protein>
<feature type="compositionally biased region" description="Basic and acidic residues" evidence="1">
    <location>
        <begin position="27"/>
        <end position="46"/>
    </location>
</feature>
<name>A0A834Y1X2_APHGI</name>
<reference evidence="2 3" key="1">
    <citation type="submission" date="2020-08" db="EMBL/GenBank/DDBJ databases">
        <title>Aphidius gifuensis genome sequencing and assembly.</title>
        <authorList>
            <person name="Du Z."/>
        </authorList>
    </citation>
    <scope>NUCLEOTIDE SEQUENCE [LARGE SCALE GENOMIC DNA]</scope>
    <source>
        <strain evidence="2">YNYX2018</strain>
        <tissue evidence="2">Adults</tissue>
    </source>
</reference>